<dbReference type="EMBL" id="LUUJ01000074">
    <property type="protein sequence ID" value="OAI16604.1"/>
    <property type="molecule type" value="Genomic_DNA"/>
</dbReference>
<protein>
    <submittedName>
        <fullName evidence="1">Uncharacterized protein</fullName>
    </submittedName>
</protein>
<gene>
    <name evidence="1" type="ORF">A1507_11720</name>
</gene>
<organism evidence="1 2">
    <name type="scientific">Methylomonas koyamae</name>
    <dbReference type="NCBI Taxonomy" id="702114"/>
    <lineage>
        <taxon>Bacteria</taxon>
        <taxon>Pseudomonadati</taxon>
        <taxon>Pseudomonadota</taxon>
        <taxon>Gammaproteobacteria</taxon>
        <taxon>Methylococcales</taxon>
        <taxon>Methylococcaceae</taxon>
        <taxon>Methylomonas</taxon>
    </lineage>
</organism>
<sequence>MAEPTTRDALIAEMLGDIGRLHDSVESLKTVLPGQIGEVETKITGLIGLLQRAGDAYREQIETYTTAVASQVTNQMEKDALAAKVRFDRDSHDAIRAALAEVERTVKNTVQSEITAPVQSALRIAKQGVWGTMTLCLASGLLGGAVAFTANAVIIGNEDPYYAEYGRAVAAVWNKLDSRAKTLIEEQKKK</sequence>
<dbReference type="RefSeq" id="WP_064040396.1">
    <property type="nucleotide sequence ID" value="NZ_LUUJ01000074.1"/>
</dbReference>
<proteinExistence type="predicted"/>
<comment type="caution">
    <text evidence="1">The sequence shown here is derived from an EMBL/GenBank/DDBJ whole genome shotgun (WGS) entry which is preliminary data.</text>
</comment>
<dbReference type="OrthoDB" id="7006058at2"/>
<accession>A0A177NG57</accession>
<evidence type="ECO:0000313" key="2">
    <source>
        <dbReference type="Proteomes" id="UP000077857"/>
    </source>
</evidence>
<dbReference type="AlphaFoldDB" id="A0A177NG57"/>
<dbReference type="Proteomes" id="UP000077857">
    <property type="component" value="Unassembled WGS sequence"/>
</dbReference>
<reference evidence="1 2" key="1">
    <citation type="submission" date="2016-03" db="EMBL/GenBank/DDBJ databases">
        <authorList>
            <person name="Ploux O."/>
        </authorList>
    </citation>
    <scope>NUCLEOTIDE SEQUENCE [LARGE SCALE GENOMIC DNA]</scope>
    <source>
        <strain evidence="1 2">R-45378</strain>
    </source>
</reference>
<name>A0A177NG57_9GAMM</name>
<evidence type="ECO:0000313" key="1">
    <source>
        <dbReference type="EMBL" id="OAI16604.1"/>
    </source>
</evidence>